<dbReference type="RefSeq" id="WP_077278268.1">
    <property type="nucleotide sequence ID" value="NZ_MVBK01000035.1"/>
</dbReference>
<evidence type="ECO:0000256" key="7">
    <source>
        <dbReference type="ARBA" id="ARBA00022519"/>
    </source>
</evidence>
<accession>A0A1V3NKP0</accession>
<name>A0A1V3NKP0_9GAMM</name>
<dbReference type="AlphaFoldDB" id="A0A1V3NKP0"/>
<dbReference type="Pfam" id="PF03379">
    <property type="entry name" value="CcmB"/>
    <property type="match status" value="1"/>
</dbReference>
<gene>
    <name evidence="14" type="ORF">B1C78_06190</name>
</gene>
<feature type="transmembrane region" description="Helical" evidence="13">
    <location>
        <begin position="128"/>
        <end position="154"/>
    </location>
</feature>
<evidence type="ECO:0000256" key="10">
    <source>
        <dbReference type="ARBA" id="ARBA00022989"/>
    </source>
</evidence>
<keyword evidence="9 12" id="KW-0201">Cytochrome c-type biogenesis</keyword>
<evidence type="ECO:0000256" key="8">
    <source>
        <dbReference type="ARBA" id="ARBA00022692"/>
    </source>
</evidence>
<comment type="subcellular location">
    <subcellularLocation>
        <location evidence="2">Cell inner membrane</location>
        <topology evidence="2">Multi-pass membrane protein</topology>
    </subcellularLocation>
</comment>
<dbReference type="PRINTS" id="PR01414">
    <property type="entry name" value="CCMBBIOGNSIS"/>
</dbReference>
<dbReference type="GO" id="GO:0017004">
    <property type="term" value="P:cytochrome complex assembly"/>
    <property type="evidence" value="ECO:0007669"/>
    <property type="project" value="UniProtKB-KW"/>
</dbReference>
<dbReference type="NCBIfam" id="TIGR01190">
    <property type="entry name" value="ccmB"/>
    <property type="match status" value="1"/>
</dbReference>
<evidence type="ECO:0000256" key="1">
    <source>
        <dbReference type="ARBA" id="ARBA00002442"/>
    </source>
</evidence>
<evidence type="ECO:0000313" key="15">
    <source>
        <dbReference type="Proteomes" id="UP000189462"/>
    </source>
</evidence>
<evidence type="ECO:0000256" key="13">
    <source>
        <dbReference type="SAM" id="Phobius"/>
    </source>
</evidence>
<dbReference type="OrthoDB" id="9799895at2"/>
<sequence length="222" mass="23324">MWRSLWTLVRRDISLIVMRRQDVLTVVAFFVIVTTLFPLAVGPEPEILRALAPGGVWVAAALASLISLDRLFADDWRDGTLEQIVLGRQPLPLVALGKITAHWLSLGLPLVVISPLLGYSLGLRGFELAVLAWSLALGTPVLSLLGATGAALMLGVRAGGALMALLVLPLYVPVLVIGSGAVNEAMHQAGPYAHLSLLGAMLAIALPLAPLAVAGALRISLD</sequence>
<evidence type="ECO:0000256" key="12">
    <source>
        <dbReference type="PIRNR" id="PIRNR002764"/>
    </source>
</evidence>
<keyword evidence="10 13" id="KW-1133">Transmembrane helix</keyword>
<evidence type="ECO:0000313" key="14">
    <source>
        <dbReference type="EMBL" id="OOG25689.1"/>
    </source>
</evidence>
<feature type="transmembrane region" description="Helical" evidence="13">
    <location>
        <begin position="21"/>
        <end position="41"/>
    </location>
</feature>
<evidence type="ECO:0000256" key="11">
    <source>
        <dbReference type="ARBA" id="ARBA00023136"/>
    </source>
</evidence>
<dbReference type="PIRSF" id="PIRSF002764">
    <property type="entry name" value="CcmB"/>
    <property type="match status" value="1"/>
</dbReference>
<evidence type="ECO:0000256" key="3">
    <source>
        <dbReference type="ARBA" id="ARBA00010544"/>
    </source>
</evidence>
<organism evidence="14 15">
    <name type="scientific">Thioalkalivibrio denitrificans</name>
    <dbReference type="NCBI Taxonomy" id="108003"/>
    <lineage>
        <taxon>Bacteria</taxon>
        <taxon>Pseudomonadati</taxon>
        <taxon>Pseudomonadota</taxon>
        <taxon>Gammaproteobacteria</taxon>
        <taxon>Chromatiales</taxon>
        <taxon>Ectothiorhodospiraceae</taxon>
        <taxon>Thioalkalivibrio</taxon>
    </lineage>
</organism>
<comment type="function">
    <text evidence="1 12">Required for the export of heme to the periplasm for the biogenesis of c-type cytochromes.</text>
</comment>
<evidence type="ECO:0000256" key="5">
    <source>
        <dbReference type="ARBA" id="ARBA00022448"/>
    </source>
</evidence>
<keyword evidence="8 13" id="KW-0812">Transmembrane</keyword>
<keyword evidence="7 12" id="KW-0997">Cell inner membrane</keyword>
<keyword evidence="5 12" id="KW-0813">Transport</keyword>
<dbReference type="EMBL" id="MVBK01000035">
    <property type="protein sequence ID" value="OOG25689.1"/>
    <property type="molecule type" value="Genomic_DNA"/>
</dbReference>
<evidence type="ECO:0000256" key="6">
    <source>
        <dbReference type="ARBA" id="ARBA00022475"/>
    </source>
</evidence>
<dbReference type="GO" id="GO:1903607">
    <property type="term" value="P:cytochrome c biosynthetic process"/>
    <property type="evidence" value="ECO:0007669"/>
    <property type="project" value="TreeGrafter"/>
</dbReference>
<keyword evidence="6 12" id="KW-1003">Cell membrane</keyword>
<comment type="similarity">
    <text evidence="3 12">Belongs to the CcmB/CycW/HelB family.</text>
</comment>
<dbReference type="STRING" id="108003.B1C78_06190"/>
<reference evidence="14 15" key="1">
    <citation type="submission" date="2017-02" db="EMBL/GenBank/DDBJ databases">
        <title>Genomic diversity within the haloalkaliphilic genus Thioalkalivibrio.</title>
        <authorList>
            <person name="Ahn A.-C."/>
            <person name="Meier-Kolthoff J."/>
            <person name="Overmars L."/>
            <person name="Richter M."/>
            <person name="Woyke T."/>
            <person name="Sorokin D.Y."/>
            <person name="Muyzer G."/>
        </authorList>
    </citation>
    <scope>NUCLEOTIDE SEQUENCE [LARGE SCALE GENOMIC DNA]</scope>
    <source>
        <strain evidence="14 15">ALJD</strain>
    </source>
</reference>
<dbReference type="InterPro" id="IPR003544">
    <property type="entry name" value="Cyt_c_biogenesis_CcmB"/>
</dbReference>
<dbReference type="PANTHER" id="PTHR30070">
    <property type="entry name" value="HEME EXPORTER PROTEIN B"/>
    <property type="match status" value="1"/>
</dbReference>
<dbReference type="GO" id="GO:0015232">
    <property type="term" value="F:heme transmembrane transporter activity"/>
    <property type="evidence" value="ECO:0007669"/>
    <property type="project" value="InterPro"/>
</dbReference>
<dbReference type="PANTHER" id="PTHR30070:SF1">
    <property type="entry name" value="CYTOCHROME C BIOGENESIS B-RELATED"/>
    <property type="match status" value="1"/>
</dbReference>
<dbReference type="Proteomes" id="UP000189462">
    <property type="component" value="Unassembled WGS sequence"/>
</dbReference>
<evidence type="ECO:0000256" key="9">
    <source>
        <dbReference type="ARBA" id="ARBA00022748"/>
    </source>
</evidence>
<comment type="caution">
    <text evidence="14">The sequence shown here is derived from an EMBL/GenBank/DDBJ whole genome shotgun (WGS) entry which is preliminary data.</text>
</comment>
<feature type="transmembrane region" description="Helical" evidence="13">
    <location>
        <begin position="194"/>
        <end position="217"/>
    </location>
</feature>
<protein>
    <recommendedName>
        <fullName evidence="4 12">Heme exporter protein B</fullName>
    </recommendedName>
</protein>
<proteinExistence type="inferred from homology"/>
<feature type="transmembrane region" description="Helical" evidence="13">
    <location>
        <begin position="103"/>
        <end position="122"/>
    </location>
</feature>
<feature type="transmembrane region" description="Helical" evidence="13">
    <location>
        <begin position="161"/>
        <end position="182"/>
    </location>
</feature>
<keyword evidence="11 12" id="KW-0472">Membrane</keyword>
<dbReference type="GO" id="GO:0005886">
    <property type="term" value="C:plasma membrane"/>
    <property type="evidence" value="ECO:0007669"/>
    <property type="project" value="UniProtKB-SubCell"/>
</dbReference>
<evidence type="ECO:0000256" key="2">
    <source>
        <dbReference type="ARBA" id="ARBA00004429"/>
    </source>
</evidence>
<dbReference type="InterPro" id="IPR026031">
    <property type="entry name" value="Cyt_c_CcmB_bac"/>
</dbReference>
<evidence type="ECO:0000256" key="4">
    <source>
        <dbReference type="ARBA" id="ARBA00016452"/>
    </source>
</evidence>
<keyword evidence="15" id="KW-1185">Reference proteome</keyword>